<dbReference type="EMBL" id="PNCG01000015">
    <property type="protein sequence ID" value="TMP86233.1"/>
    <property type="molecule type" value="Genomic_DNA"/>
</dbReference>
<dbReference type="PANTHER" id="PTHR43080">
    <property type="entry name" value="CBS DOMAIN-CONTAINING PROTEIN CBSX3, MITOCHONDRIAL"/>
    <property type="match status" value="1"/>
</dbReference>
<evidence type="ECO:0000256" key="1">
    <source>
        <dbReference type="ARBA" id="ARBA00023122"/>
    </source>
</evidence>
<dbReference type="PANTHER" id="PTHR43080:SF2">
    <property type="entry name" value="CBS DOMAIN-CONTAINING PROTEIN"/>
    <property type="match status" value="1"/>
</dbReference>
<accession>A0A0F4PTM0</accession>
<reference evidence="5" key="3">
    <citation type="submission" date="2019-06" db="EMBL/GenBank/DDBJ databases">
        <title>Co-occurence of chitin degradation, pigmentation and bioactivity in marine Pseudoalteromonas.</title>
        <authorList>
            <person name="Sonnenschein E.C."/>
            <person name="Bech P.K."/>
        </authorList>
    </citation>
    <scope>NUCLEOTIDE SEQUENCE [LARGE SCALE GENOMIC DNA]</scope>
    <source>
        <strain evidence="5">S2897</strain>
    </source>
</reference>
<dbReference type="Proteomes" id="UP000305874">
    <property type="component" value="Unassembled WGS sequence"/>
</dbReference>
<evidence type="ECO:0008006" key="6">
    <source>
        <dbReference type="Google" id="ProtNLM"/>
    </source>
</evidence>
<reference evidence="2 4" key="1">
    <citation type="journal article" date="2015" name="BMC Genomics">
        <title>Genome mining reveals unlocked bioactive potential of marine Gram-negative bacteria.</title>
        <authorList>
            <person name="Machado H."/>
            <person name="Sonnenschein E.C."/>
            <person name="Melchiorsen J."/>
            <person name="Gram L."/>
        </authorList>
    </citation>
    <scope>NUCLEOTIDE SEQUENCE [LARGE SCALE GENOMIC DNA]</scope>
    <source>
        <strain evidence="2 4">S3137</strain>
    </source>
</reference>
<dbReference type="InterPro" id="IPR051257">
    <property type="entry name" value="Diverse_CBS-Domain"/>
</dbReference>
<dbReference type="InterPro" id="IPR046342">
    <property type="entry name" value="CBS_dom_sf"/>
</dbReference>
<evidence type="ECO:0000313" key="3">
    <source>
        <dbReference type="EMBL" id="TMP86233.1"/>
    </source>
</evidence>
<evidence type="ECO:0000313" key="4">
    <source>
        <dbReference type="Proteomes" id="UP000033664"/>
    </source>
</evidence>
<dbReference type="SUPFAM" id="SSF54631">
    <property type="entry name" value="CBS-domain pair"/>
    <property type="match status" value="1"/>
</dbReference>
<dbReference type="eggNOG" id="COG0517">
    <property type="taxonomic scope" value="Bacteria"/>
</dbReference>
<organism evidence="2 4">
    <name type="scientific">Pseudoalteromonas ruthenica</name>
    <dbReference type="NCBI Taxonomy" id="151081"/>
    <lineage>
        <taxon>Bacteria</taxon>
        <taxon>Pseudomonadati</taxon>
        <taxon>Pseudomonadota</taxon>
        <taxon>Gammaproteobacteria</taxon>
        <taxon>Alteromonadales</taxon>
        <taxon>Pseudoalteromonadaceae</taxon>
        <taxon>Pseudoalteromonas</taxon>
    </lineage>
</organism>
<name>A0A0F4PTM0_9GAMM</name>
<keyword evidence="4" id="KW-1185">Reference proteome</keyword>
<dbReference type="Proteomes" id="UP000033664">
    <property type="component" value="Unassembled WGS sequence"/>
</dbReference>
<evidence type="ECO:0000313" key="5">
    <source>
        <dbReference type="Proteomes" id="UP000305874"/>
    </source>
</evidence>
<dbReference type="RefSeq" id="WP_045979094.1">
    <property type="nucleotide sequence ID" value="NZ_CP023396.1"/>
</dbReference>
<dbReference type="EMBL" id="JXXZ01000002">
    <property type="protein sequence ID" value="KJZ01633.1"/>
    <property type="molecule type" value="Genomic_DNA"/>
</dbReference>
<protein>
    <recommendedName>
        <fullName evidence="6">CBS domain-containing protein</fullName>
    </recommendedName>
</protein>
<reference evidence="3" key="4">
    <citation type="submission" date="2019-09" db="EMBL/GenBank/DDBJ databases">
        <title>Co-occurence of chitin degradation, pigmentation and bioactivity in marine Pseudoalteromonas.</title>
        <authorList>
            <person name="Sonnenschein E.C."/>
            <person name="Bech P.K."/>
        </authorList>
    </citation>
    <scope>NUCLEOTIDE SEQUENCE</scope>
    <source>
        <strain evidence="3">S2897</strain>
    </source>
</reference>
<reference evidence="3 5" key="2">
    <citation type="submission" date="2017-12" db="EMBL/GenBank/DDBJ databases">
        <authorList>
            <person name="Paulsen S."/>
            <person name="Gram L.K."/>
        </authorList>
    </citation>
    <scope>NUCLEOTIDE SEQUENCE [LARGE SCALE GENOMIC DNA]</scope>
    <source>
        <strain evidence="3 5">S2897</strain>
    </source>
</reference>
<dbReference type="STRING" id="151081.TW72_01385"/>
<sequence length="192" mass="20727">MTDFKTLRTHYVTSASQFTAPQVVPEALNTNSNAMTLLQDFTAQAPVRILANTPLNAARKLASATPTNALLVVDEQNNVLGVTSSVELQSARVTTQAAQMGINPSELLVHDMMRSLHTLPCISMLAARNTTLGNVLSTMEHRGSFYLLVTDKEQVTGVFCARAIARKLGIALDITPVAQSFQEVVASVEHPH</sequence>
<keyword evidence="1" id="KW-0129">CBS domain</keyword>
<dbReference type="OrthoDB" id="5295117at2"/>
<dbReference type="AlphaFoldDB" id="A0A0F4PTM0"/>
<dbReference type="GeneID" id="58227136"/>
<proteinExistence type="predicted"/>
<dbReference type="Gene3D" id="3.10.580.10">
    <property type="entry name" value="CBS-domain"/>
    <property type="match status" value="1"/>
</dbReference>
<gene>
    <name evidence="3" type="ORF">CWC05_14840</name>
    <name evidence="2" type="ORF">TW72_01385</name>
</gene>
<comment type="caution">
    <text evidence="2">The sequence shown here is derived from an EMBL/GenBank/DDBJ whole genome shotgun (WGS) entry which is preliminary data.</text>
</comment>
<evidence type="ECO:0000313" key="2">
    <source>
        <dbReference type="EMBL" id="KJZ01633.1"/>
    </source>
</evidence>
<dbReference type="PATRIC" id="fig|151081.8.peg.1455"/>